<accession>A0ABU9TWK6</accession>
<dbReference type="Pfam" id="PF04748">
    <property type="entry name" value="Polysacc_deac_2"/>
    <property type="match status" value="1"/>
</dbReference>
<dbReference type="RefSeq" id="WP_342855041.1">
    <property type="nucleotide sequence ID" value="NZ_JBBMRA010000021.1"/>
</dbReference>
<evidence type="ECO:0000256" key="1">
    <source>
        <dbReference type="SAM" id="SignalP"/>
    </source>
</evidence>
<reference evidence="2 3" key="1">
    <citation type="submission" date="2024-03" db="EMBL/GenBank/DDBJ databases">
        <title>Community enrichment and isolation of bacterial strains for fucoidan degradation.</title>
        <authorList>
            <person name="Sichert A."/>
        </authorList>
    </citation>
    <scope>NUCLEOTIDE SEQUENCE [LARGE SCALE GENOMIC DNA]</scope>
    <source>
        <strain evidence="2 3">AS76</strain>
    </source>
</reference>
<dbReference type="SUPFAM" id="SSF88713">
    <property type="entry name" value="Glycoside hydrolase/deacetylase"/>
    <property type="match status" value="1"/>
</dbReference>
<dbReference type="Gene3D" id="3.20.20.370">
    <property type="entry name" value="Glycoside hydrolase/deacetylase"/>
    <property type="match status" value="1"/>
</dbReference>
<sequence length="285" mass="31440">MGIVNRFLLLTLCILPSCFVVRAFADQTFINEQPVMAIIIDDIGDNRSKGLAAIDLPGALTYAFLPHTPYSFELAQRAHDLGKEVILHAPMENKAGLRLGPGALTQQHSSQTLSQILNGNLDSIPYAVGMNNHMGSLLTEDRQKMDDVMSIVRQRNLFFLDSVTTPNTVAWKAAQDQGVPFLVRDVFLDNQPRRDYIHNQFKQALSLAVTQGHAVVIGHPYPETVAYLSEVLPILAHLEVKLVTASELLSLRTQPSLVVAHQPQREPLCGDKTLECGSAARTIKQ</sequence>
<feature type="chain" id="PRO_5045059102" evidence="1">
    <location>
        <begin position="26"/>
        <end position="285"/>
    </location>
</feature>
<dbReference type="InterPro" id="IPR006837">
    <property type="entry name" value="Divergent_DAC"/>
</dbReference>
<name>A0ABU9TWK6_9GAMM</name>
<keyword evidence="1" id="KW-0732">Signal</keyword>
<proteinExistence type="predicted"/>
<dbReference type="Proteomes" id="UP001449225">
    <property type="component" value="Unassembled WGS sequence"/>
</dbReference>
<organism evidence="2 3">
    <name type="scientific">Neptuniibacter pectenicola</name>
    <dbReference type="NCBI Taxonomy" id="1806669"/>
    <lineage>
        <taxon>Bacteria</taxon>
        <taxon>Pseudomonadati</taxon>
        <taxon>Pseudomonadota</taxon>
        <taxon>Gammaproteobacteria</taxon>
        <taxon>Oceanospirillales</taxon>
        <taxon>Oceanospirillaceae</taxon>
        <taxon>Neptuniibacter</taxon>
    </lineage>
</organism>
<protein>
    <submittedName>
        <fullName evidence="2">Divergent polysaccharide deacetylase family protein</fullName>
    </submittedName>
</protein>
<dbReference type="PANTHER" id="PTHR30105">
    <property type="entry name" value="UNCHARACTERIZED YIBQ-RELATED"/>
    <property type="match status" value="1"/>
</dbReference>
<evidence type="ECO:0000313" key="3">
    <source>
        <dbReference type="Proteomes" id="UP001449225"/>
    </source>
</evidence>
<keyword evidence="3" id="KW-1185">Reference proteome</keyword>
<comment type="caution">
    <text evidence="2">The sequence shown here is derived from an EMBL/GenBank/DDBJ whole genome shotgun (WGS) entry which is preliminary data.</text>
</comment>
<evidence type="ECO:0000313" key="2">
    <source>
        <dbReference type="EMBL" id="MEM5537858.1"/>
    </source>
</evidence>
<dbReference type="CDD" id="cd10936">
    <property type="entry name" value="CE4_DAC2"/>
    <property type="match status" value="1"/>
</dbReference>
<dbReference type="PANTHER" id="PTHR30105:SF2">
    <property type="entry name" value="DIVERGENT POLYSACCHARIDE DEACETYLASE SUPERFAMILY"/>
    <property type="match status" value="1"/>
</dbReference>
<dbReference type="InterPro" id="IPR011330">
    <property type="entry name" value="Glyco_hydro/deAcase_b/a-brl"/>
</dbReference>
<feature type="signal peptide" evidence="1">
    <location>
        <begin position="1"/>
        <end position="25"/>
    </location>
</feature>
<gene>
    <name evidence="2" type="ORF">WNY58_15840</name>
</gene>
<dbReference type="EMBL" id="JBBMRA010000021">
    <property type="protein sequence ID" value="MEM5537858.1"/>
    <property type="molecule type" value="Genomic_DNA"/>
</dbReference>